<dbReference type="SUPFAM" id="SSF82171">
    <property type="entry name" value="DPP6 N-terminal domain-like"/>
    <property type="match status" value="1"/>
</dbReference>
<evidence type="ECO:0000256" key="1">
    <source>
        <dbReference type="ARBA" id="ARBA00022801"/>
    </source>
</evidence>
<dbReference type="PANTHER" id="PTHR42776">
    <property type="entry name" value="SERINE PEPTIDASE S9 FAMILY MEMBER"/>
    <property type="match status" value="1"/>
</dbReference>
<dbReference type="InterPro" id="IPR029058">
    <property type="entry name" value="AB_hydrolase_fold"/>
</dbReference>
<evidence type="ECO:0000313" key="5">
    <source>
        <dbReference type="Proteomes" id="UP001321580"/>
    </source>
</evidence>
<evidence type="ECO:0000313" key="4">
    <source>
        <dbReference type="EMBL" id="MDI9237821.1"/>
    </source>
</evidence>
<feature type="chain" id="PRO_5046037191" evidence="2">
    <location>
        <begin position="22"/>
        <end position="648"/>
    </location>
</feature>
<accession>A0ABT6XCE4</accession>
<dbReference type="GO" id="GO:0016787">
    <property type="term" value="F:hydrolase activity"/>
    <property type="evidence" value="ECO:0007669"/>
    <property type="project" value="UniProtKB-KW"/>
</dbReference>
<name>A0ABT6XCE4_9GAMM</name>
<evidence type="ECO:0000256" key="2">
    <source>
        <dbReference type="SAM" id="SignalP"/>
    </source>
</evidence>
<dbReference type="Gene3D" id="3.40.50.1820">
    <property type="entry name" value="alpha/beta hydrolase"/>
    <property type="match status" value="1"/>
</dbReference>
<feature type="domain" description="Peptidase S9 prolyl oligopeptidase catalytic" evidence="3">
    <location>
        <begin position="434"/>
        <end position="643"/>
    </location>
</feature>
<keyword evidence="2" id="KW-0732">Signal</keyword>
<comment type="caution">
    <text evidence="4">The sequence shown here is derived from an EMBL/GenBank/DDBJ whole genome shotgun (WGS) entry which is preliminary data.</text>
</comment>
<dbReference type="EC" id="3.4.-.-" evidence="4"/>
<dbReference type="PANTHER" id="PTHR42776:SF27">
    <property type="entry name" value="DIPEPTIDYL PEPTIDASE FAMILY MEMBER 6"/>
    <property type="match status" value="1"/>
</dbReference>
<dbReference type="PROSITE" id="PS51257">
    <property type="entry name" value="PROKAR_LIPOPROTEIN"/>
    <property type="match status" value="1"/>
</dbReference>
<dbReference type="Pfam" id="PF00326">
    <property type="entry name" value="Peptidase_S9"/>
    <property type="match status" value="1"/>
</dbReference>
<keyword evidence="5" id="KW-1185">Reference proteome</keyword>
<keyword evidence="1 4" id="KW-0378">Hydrolase</keyword>
<reference evidence="4 5" key="1">
    <citation type="submission" date="2023-05" db="EMBL/GenBank/DDBJ databases">
        <title>Lysobacter sp. strain LF1 Genome sequencing and assembly.</title>
        <authorList>
            <person name="Jung Y."/>
        </authorList>
    </citation>
    <scope>NUCLEOTIDE SEQUENCE [LARGE SCALE GENOMIC DNA]</scope>
    <source>
        <strain evidence="4 5">LF1</strain>
    </source>
</reference>
<dbReference type="InterPro" id="IPR001375">
    <property type="entry name" value="Peptidase_S9_cat"/>
</dbReference>
<organism evidence="4 5">
    <name type="scientific">Lysobacter stagni</name>
    <dbReference type="NCBI Taxonomy" id="3045172"/>
    <lineage>
        <taxon>Bacteria</taxon>
        <taxon>Pseudomonadati</taxon>
        <taxon>Pseudomonadota</taxon>
        <taxon>Gammaproteobacteria</taxon>
        <taxon>Lysobacterales</taxon>
        <taxon>Lysobacteraceae</taxon>
        <taxon>Lysobacter</taxon>
    </lineage>
</organism>
<feature type="signal peptide" evidence="2">
    <location>
        <begin position="1"/>
        <end position="21"/>
    </location>
</feature>
<gene>
    <name evidence="4" type="ORF">QLQ15_02705</name>
</gene>
<dbReference type="Proteomes" id="UP001321580">
    <property type="component" value="Unassembled WGS sequence"/>
</dbReference>
<evidence type="ECO:0000259" key="3">
    <source>
        <dbReference type="Pfam" id="PF00326"/>
    </source>
</evidence>
<dbReference type="RefSeq" id="WP_283211323.1">
    <property type="nucleotide sequence ID" value="NZ_JASGBI010000001.1"/>
</dbReference>
<dbReference type="SUPFAM" id="SSF53474">
    <property type="entry name" value="alpha/beta-Hydrolases"/>
    <property type="match status" value="1"/>
</dbReference>
<proteinExistence type="predicted"/>
<dbReference type="EMBL" id="JASGBI010000001">
    <property type="protein sequence ID" value="MDI9237821.1"/>
    <property type="molecule type" value="Genomic_DNA"/>
</dbReference>
<sequence>MGAWKGLAGLVLAAVACPAVAQVDLTPFLKRDVYGDIKISPTGEYYAATVPLEDRTILVVIRRSDKAFTARVSGPEDSDIAAFHWVNDERIVVSMAERFSSLEAPVATGELHAINADGTGGRTLMGHYDNDPSTVTLKYGDFFAGFLEDDLPADDENVLISVQAFSADPSTRIDRMNVRNGRRVTVATAPVRRARFTTDNKGEVRFARGSDNDNASKLYYRDVRGSDWRLINDETVSLRIERALGFAADNRTAYLEVEQPKGPDVIVALDTQTGERTELLRDADVSPYSILYDSTGSVPIGATYMKDQLVSRYFDENSPQARTQRMLEKAMPGAAVRVVSGTRDGKQLLLLASSDRNPGDFFLFDTTTRQAARIFGRADWLDPQRMAPMREVRLPARDGLDLHGYLTVPAGSDGKHLPMVVLPHGGPFGVFDTWTFDREVQILAQAGYAVLQVNFRGSGNYGRAFEQSGAREWGGTMQNDLTDATKWAIAQGIAAPERICIYGASYGGYAALMGAAREPDLYRCAVGYVGVYDLPMRRDDLRSSARYLGSFANDWMGDDPDLLARISPNRLPGRVKVPVFLAAGGKDEIAPIKHSRMMEKTLLAGGTPVETLYFPTEGHGFYTEEHQREFYTRLLDFLSRHIGGAKAQ</sequence>
<protein>
    <submittedName>
        <fullName evidence="4">S9 family peptidase</fullName>
        <ecNumber evidence="4">3.4.-.-</ecNumber>
    </submittedName>
</protein>